<name>A0A5N1GJP7_9LACT</name>
<protein>
    <submittedName>
        <fullName evidence="1">Bacteriocin</fullName>
    </submittedName>
</protein>
<dbReference type="AlphaFoldDB" id="A0A5N1GJP7"/>
<evidence type="ECO:0000313" key="1">
    <source>
        <dbReference type="EMBL" id="KAA9301203.1"/>
    </source>
</evidence>
<dbReference type="OrthoDB" id="2152126at2"/>
<dbReference type="Proteomes" id="UP000327148">
    <property type="component" value="Unassembled WGS sequence"/>
</dbReference>
<dbReference type="RefSeq" id="WP_141737824.1">
    <property type="nucleotide sequence ID" value="NZ_VYWO01000002.1"/>
</dbReference>
<reference evidence="1 2" key="1">
    <citation type="submission" date="2019-09" db="EMBL/GenBank/DDBJ databases">
        <title>Draft genome sequence assemblies of isolates from the urinary tract.</title>
        <authorList>
            <person name="Mores C.R."/>
            <person name="Putonti C."/>
            <person name="Wolfe A.J."/>
        </authorList>
    </citation>
    <scope>NUCLEOTIDE SEQUENCE [LARGE SCALE GENOMIC DNA]</scope>
    <source>
        <strain evidence="1 2">UMB623</strain>
    </source>
</reference>
<dbReference type="EMBL" id="VYWO01000002">
    <property type="protein sequence ID" value="KAA9301203.1"/>
    <property type="molecule type" value="Genomic_DNA"/>
</dbReference>
<comment type="caution">
    <text evidence="1">The sequence shown here is derived from an EMBL/GenBank/DDBJ whole genome shotgun (WGS) entry which is preliminary data.</text>
</comment>
<proteinExistence type="predicted"/>
<sequence>MKNIKIINNTQLKKIQAGGVGSLILSGLAYLGQQAWEHSDQIIDGYRQTRNK</sequence>
<accession>A0A5N1GJP7</accession>
<gene>
    <name evidence="1" type="ORF">F6I03_04865</name>
</gene>
<organism evidence="1 2">
    <name type="scientific">Aerococcus sanguinicola</name>
    <dbReference type="NCBI Taxonomy" id="119206"/>
    <lineage>
        <taxon>Bacteria</taxon>
        <taxon>Bacillati</taxon>
        <taxon>Bacillota</taxon>
        <taxon>Bacilli</taxon>
        <taxon>Lactobacillales</taxon>
        <taxon>Aerococcaceae</taxon>
        <taxon>Aerococcus</taxon>
    </lineage>
</organism>
<evidence type="ECO:0000313" key="2">
    <source>
        <dbReference type="Proteomes" id="UP000327148"/>
    </source>
</evidence>